<dbReference type="InterPro" id="IPR007137">
    <property type="entry name" value="DUF348"/>
</dbReference>
<evidence type="ECO:0000256" key="1">
    <source>
        <dbReference type="ARBA" id="ARBA00022729"/>
    </source>
</evidence>
<dbReference type="RefSeq" id="WP_126440393.1">
    <property type="nucleotide sequence ID" value="NZ_AP018437.1"/>
</dbReference>
<dbReference type="Pfam" id="PF07501">
    <property type="entry name" value="G5"/>
    <property type="match status" value="1"/>
</dbReference>
<keyword evidence="5" id="KW-1185">Reference proteome</keyword>
<dbReference type="InterPro" id="IPR011098">
    <property type="entry name" value="G5_dom"/>
</dbReference>
<keyword evidence="2" id="KW-1133">Transmembrane helix</keyword>
<accession>A0A347ZQH6</accession>
<proteinExistence type="predicted"/>
<evidence type="ECO:0000256" key="2">
    <source>
        <dbReference type="SAM" id="Phobius"/>
    </source>
</evidence>
<dbReference type="Pfam" id="PF03990">
    <property type="entry name" value="DUF348"/>
    <property type="match status" value="2"/>
</dbReference>
<protein>
    <submittedName>
        <fullName evidence="4">Uncharacterized protein YabE (DUF348 family)</fullName>
    </submittedName>
</protein>
<keyword evidence="2" id="KW-0472">Membrane</keyword>
<organism evidence="4 5">
    <name type="scientific">Pelolinea submarina</name>
    <dbReference type="NCBI Taxonomy" id="913107"/>
    <lineage>
        <taxon>Bacteria</taxon>
        <taxon>Bacillati</taxon>
        <taxon>Chloroflexota</taxon>
        <taxon>Anaerolineae</taxon>
        <taxon>Anaerolineales</taxon>
        <taxon>Anaerolineaceae</taxon>
        <taxon>Pelolinea</taxon>
    </lineage>
</organism>
<gene>
    <name evidence="4" type="ORF">DFR64_2542</name>
</gene>
<name>A0A347ZQH6_9CHLR</name>
<evidence type="ECO:0000313" key="5">
    <source>
        <dbReference type="Proteomes" id="UP000256388"/>
    </source>
</evidence>
<dbReference type="Proteomes" id="UP000256388">
    <property type="component" value="Unassembled WGS sequence"/>
</dbReference>
<keyword evidence="1" id="KW-0732">Signal</keyword>
<sequence length="404" mass="43298">MELLKKFGKPTAIILIGLGILLMLYAWYVSPKAFSAEVWTNSSDAPVEIQVTDLIAANCLLKAGIPLYPGDSILYSGVEISPDFKLPAKQGQALTYQSGYPITLDSGGTQRVFYSSAPTLGAALWEQDIRLTASDVTSLPLDTPVIAPLAVTISKAVPLTIQIGGQTLAVSSSGATVGEALAEAGLALENLDTTVPADDQPIPADGIIKVVRVNEETILEESAVAYSEVRVADESMEIGQEEVTQAGENGVQVTSVRVRYEDGQEVSRKTEQEWVSQQPVNQITTYGSKVVVRTSADSECIVDYYLAKEVYVTSYHDTGQTTASGIWPYYGVIAVSPEWYSILKGSSICVPGYGVGTVLDVCPGCSGKNWLDVFLPTDSYVSWSKNLTAYFMTPMPSGFTGDLP</sequence>
<dbReference type="EMBL" id="QUMS01000004">
    <property type="protein sequence ID" value="REG06113.1"/>
    <property type="molecule type" value="Genomic_DNA"/>
</dbReference>
<dbReference type="SMART" id="SM01208">
    <property type="entry name" value="G5"/>
    <property type="match status" value="1"/>
</dbReference>
<dbReference type="OrthoDB" id="9798935at2"/>
<feature type="transmembrane region" description="Helical" evidence="2">
    <location>
        <begin position="12"/>
        <end position="28"/>
    </location>
</feature>
<reference evidence="4 5" key="1">
    <citation type="submission" date="2018-08" db="EMBL/GenBank/DDBJ databases">
        <title>Genomic Encyclopedia of Type Strains, Phase IV (KMG-IV): sequencing the most valuable type-strain genomes for metagenomic binning, comparative biology and taxonomic classification.</title>
        <authorList>
            <person name="Goeker M."/>
        </authorList>
    </citation>
    <scope>NUCLEOTIDE SEQUENCE [LARGE SCALE GENOMIC DNA]</scope>
    <source>
        <strain evidence="4 5">DSM 23923</strain>
    </source>
</reference>
<dbReference type="PROSITE" id="PS51109">
    <property type="entry name" value="G5"/>
    <property type="match status" value="1"/>
</dbReference>
<evidence type="ECO:0000259" key="3">
    <source>
        <dbReference type="PROSITE" id="PS51109"/>
    </source>
</evidence>
<comment type="caution">
    <text evidence="4">The sequence shown here is derived from an EMBL/GenBank/DDBJ whole genome shotgun (WGS) entry which is preliminary data.</text>
</comment>
<keyword evidence="2" id="KW-0812">Transmembrane</keyword>
<dbReference type="Gene3D" id="2.20.230.10">
    <property type="entry name" value="Resuscitation-promoting factor rpfb"/>
    <property type="match status" value="1"/>
</dbReference>
<feature type="domain" description="G5" evidence="3">
    <location>
        <begin position="210"/>
        <end position="290"/>
    </location>
</feature>
<evidence type="ECO:0000313" key="4">
    <source>
        <dbReference type="EMBL" id="REG06113.1"/>
    </source>
</evidence>
<dbReference type="AlphaFoldDB" id="A0A347ZQH6"/>